<comment type="caution">
    <text evidence="1">The sequence shown here is derived from an EMBL/GenBank/DDBJ whole genome shotgun (WGS) entry which is preliminary data.</text>
</comment>
<dbReference type="AlphaFoldDB" id="A0A0W1RE72"/>
<organism evidence="1 2">
    <name type="scientific">Haloprofundus marisrubri</name>
    <dbReference type="NCBI Taxonomy" id="1514971"/>
    <lineage>
        <taxon>Archaea</taxon>
        <taxon>Methanobacteriati</taxon>
        <taxon>Methanobacteriota</taxon>
        <taxon>Stenosarchaea group</taxon>
        <taxon>Halobacteria</taxon>
        <taxon>Halobacteriales</taxon>
        <taxon>Haloferacaceae</taxon>
        <taxon>Haloprofundus</taxon>
    </lineage>
</organism>
<protein>
    <recommendedName>
        <fullName evidence="3">Calcineurin-like phosphoesterase domain-containing protein</fullName>
    </recommendedName>
</protein>
<dbReference type="Gene3D" id="3.30.760.10">
    <property type="entry name" value="RNA Cap, Translation Initiation Factor Eif4e"/>
    <property type="match status" value="1"/>
</dbReference>
<proteinExistence type="predicted"/>
<evidence type="ECO:0008006" key="3">
    <source>
        <dbReference type="Google" id="ProtNLM"/>
    </source>
</evidence>
<sequence>MSKVTLLVLGNLTGGTDSLYQVREKLVGIDGSFDEHVDAAIYTGSINPEYDRLELTPEDECQRLESLLGGLAADVPVYIVPGEHYEQGTTASVLRHDEYAPASSLDDAYIDEFSQLQYVPLDDIEEVGSLPITQNPALLEDEGILLMHSFLPELYDYYRDSDGPVYVSGSGFHGRIDGNSLNTMFTTLGLGPGADAVEGGFYLIDVDSTGITNVQFEGVDAKDIGRCEWHADRGRLQTSSRIGCPFCRDQEAYFEELLRESAAKQRQAGERTRMTELIGSLLEEDVLNERQQSEIREYALGLTTAENVFGGQALGGRKNSSSETRNPSDVVDKRYLFASSELGFDSGDLYAYYSRHNVLRKRDTSAADLPEPEDKDQRELDQIAYYQLPQGEWLLFPNSEDVSAVWERIVSHVADGTFYDARVGTEWTRLARGNQSHAILVAVPNYFDFDDVRRVYNRLRQIEGVPVYKLSFKPLLYSMYGIDSRNYKQFGLPRATRYSTDDF</sequence>
<accession>A0A0W1RE72</accession>
<evidence type="ECO:0000313" key="1">
    <source>
        <dbReference type="EMBL" id="KTG11440.1"/>
    </source>
</evidence>
<keyword evidence="2" id="KW-1185">Reference proteome</keyword>
<gene>
    <name evidence="1" type="ORF">AUR64_04075</name>
</gene>
<dbReference type="Proteomes" id="UP000054387">
    <property type="component" value="Unassembled WGS sequence"/>
</dbReference>
<dbReference type="OrthoDB" id="318166at2157"/>
<dbReference type="InterPro" id="IPR023398">
    <property type="entry name" value="TIF_eIF4e-like"/>
</dbReference>
<evidence type="ECO:0000313" key="2">
    <source>
        <dbReference type="Proteomes" id="UP000054387"/>
    </source>
</evidence>
<dbReference type="InterPro" id="IPR015034">
    <property type="entry name" value="Bles03"/>
</dbReference>
<dbReference type="RefSeq" id="WP_058580173.1">
    <property type="nucleotide sequence ID" value="NZ_LOPU01000004.1"/>
</dbReference>
<name>A0A0W1RE72_9EURY</name>
<dbReference type="EMBL" id="LOPU01000004">
    <property type="protein sequence ID" value="KTG11440.1"/>
    <property type="molecule type" value="Genomic_DNA"/>
</dbReference>
<reference evidence="1 2" key="1">
    <citation type="submission" date="2015-12" db="EMBL/GenBank/DDBJ databases">
        <title>Haloprofundus marisrubri gen. nov., sp. nov., an extremely halophilic archaeon isolated from the Discovery deep brine-seawater interface in the Red Sea.</title>
        <authorList>
            <person name="Zhang G."/>
            <person name="Stingl U."/>
            <person name="Rashid M."/>
        </authorList>
    </citation>
    <scope>NUCLEOTIDE SEQUENCE [LARGE SCALE GENOMIC DNA]</scope>
    <source>
        <strain evidence="1 2">SB9</strain>
    </source>
</reference>
<dbReference type="SUPFAM" id="SSF55418">
    <property type="entry name" value="eIF4e-like"/>
    <property type="match status" value="1"/>
</dbReference>
<dbReference type="Pfam" id="PF08939">
    <property type="entry name" value="Bles03"/>
    <property type="match status" value="1"/>
</dbReference>